<sequence>MAYFFVISDSSLDQSFFTSSPIISGTIIWTSTSLCYLYVIVTTLGTIYAICDAKLNLSFYINYIEQSKKSAVDWQRLDERAQLDTARKDCANYADEIQTLRKERDASAQEKRAMDKEKQRLEKTVAHLKAEVADHESDAPYQRLQKTYESLVLRNRRAVKDRGDALIALENANVQIRLRNINDADFQASKITHDHYKRNWELSVKEAEELRARVEQLEAQIKQQQQDSVDSTELHDRMAQLESENKQQAATIAKLTDENKQQADRIVAQTEKAEKQSAEFQQQVKSQPASQSPQASSGPNMPSTPASNQAQHNAFLTTSTTPTTTPPTAGAGQLIKRAMSPTPDEDAMEMEDATTGPQQQSPPAFGQPSAPAFGSSGLNQPSAAPAFGVSGFGTVGQPSPSSPFGQQPSPAFGQSGFGAPNKSSALSAFASSSQLKHNSPSFQQSKPAGSFGTSNNSSPPSAFFQQSKPAGCFGVSASPASGIGSFQQKTSVQSFGQPAFGQPSIPASSNSSPLGRKPAFGQPSIPASSSSSPFGNKPAFGQPSIPASSSSSPFGSKPAFGQPSTPLSSFSSNGFNQSKAHNSLAFGQPAFGGSQHQQNNTGGNTSTGLSSNPLFASFL</sequence>
<proteinExistence type="predicted"/>
<feature type="compositionally biased region" description="Polar residues" evidence="2">
    <location>
        <begin position="484"/>
        <end position="496"/>
    </location>
</feature>
<feature type="compositionally biased region" description="Polar residues" evidence="2">
    <location>
        <begin position="562"/>
        <end position="581"/>
    </location>
</feature>
<name>A0A6A5UEP0_9PLEO</name>
<evidence type="ECO:0000256" key="1">
    <source>
        <dbReference type="SAM" id="Coils"/>
    </source>
</evidence>
<accession>A0A6A5UEP0</accession>
<organism evidence="3 4">
    <name type="scientific">Byssothecium circinans</name>
    <dbReference type="NCBI Taxonomy" id="147558"/>
    <lineage>
        <taxon>Eukaryota</taxon>
        <taxon>Fungi</taxon>
        <taxon>Dikarya</taxon>
        <taxon>Ascomycota</taxon>
        <taxon>Pezizomycotina</taxon>
        <taxon>Dothideomycetes</taxon>
        <taxon>Pleosporomycetidae</taxon>
        <taxon>Pleosporales</taxon>
        <taxon>Massarineae</taxon>
        <taxon>Massarinaceae</taxon>
        <taxon>Byssothecium</taxon>
    </lineage>
</organism>
<feature type="compositionally biased region" description="Low complexity" evidence="2">
    <location>
        <begin position="523"/>
        <end position="533"/>
    </location>
</feature>
<feature type="compositionally biased region" description="Low complexity" evidence="2">
    <location>
        <begin position="317"/>
        <end position="328"/>
    </location>
</feature>
<feature type="region of interest" description="Disordered" evidence="2">
    <location>
        <begin position="256"/>
        <end position="465"/>
    </location>
</feature>
<feature type="compositionally biased region" description="Polar residues" evidence="2">
    <location>
        <begin position="434"/>
        <end position="465"/>
    </location>
</feature>
<dbReference type="AlphaFoldDB" id="A0A6A5UEP0"/>
<feature type="compositionally biased region" description="Low complexity" evidence="2">
    <location>
        <begin position="396"/>
        <end position="410"/>
    </location>
</feature>
<feature type="compositionally biased region" description="Acidic residues" evidence="2">
    <location>
        <begin position="343"/>
        <end position="352"/>
    </location>
</feature>
<dbReference type="Proteomes" id="UP000800035">
    <property type="component" value="Unassembled WGS sequence"/>
</dbReference>
<feature type="compositionally biased region" description="Polar residues" evidence="2">
    <location>
        <begin position="594"/>
        <end position="619"/>
    </location>
</feature>
<feature type="compositionally biased region" description="Low complexity" evidence="2">
    <location>
        <begin position="543"/>
        <end position="561"/>
    </location>
</feature>
<reference evidence="3" key="1">
    <citation type="journal article" date="2020" name="Stud. Mycol.">
        <title>101 Dothideomycetes genomes: a test case for predicting lifestyles and emergence of pathogens.</title>
        <authorList>
            <person name="Haridas S."/>
            <person name="Albert R."/>
            <person name="Binder M."/>
            <person name="Bloem J."/>
            <person name="Labutti K."/>
            <person name="Salamov A."/>
            <person name="Andreopoulos B."/>
            <person name="Baker S."/>
            <person name="Barry K."/>
            <person name="Bills G."/>
            <person name="Bluhm B."/>
            <person name="Cannon C."/>
            <person name="Castanera R."/>
            <person name="Culley D."/>
            <person name="Daum C."/>
            <person name="Ezra D."/>
            <person name="Gonzalez J."/>
            <person name="Henrissat B."/>
            <person name="Kuo A."/>
            <person name="Liang C."/>
            <person name="Lipzen A."/>
            <person name="Lutzoni F."/>
            <person name="Magnuson J."/>
            <person name="Mondo S."/>
            <person name="Nolan M."/>
            <person name="Ohm R."/>
            <person name="Pangilinan J."/>
            <person name="Park H.-J."/>
            <person name="Ramirez L."/>
            <person name="Alfaro M."/>
            <person name="Sun H."/>
            <person name="Tritt A."/>
            <person name="Yoshinaga Y."/>
            <person name="Zwiers L.-H."/>
            <person name="Turgeon B."/>
            <person name="Goodwin S."/>
            <person name="Spatafora J."/>
            <person name="Crous P."/>
            <person name="Grigoriev I."/>
        </authorList>
    </citation>
    <scope>NUCLEOTIDE SEQUENCE</scope>
    <source>
        <strain evidence="3">CBS 675.92</strain>
    </source>
</reference>
<dbReference type="EMBL" id="ML976977">
    <property type="protein sequence ID" value="KAF1963683.1"/>
    <property type="molecule type" value="Genomic_DNA"/>
</dbReference>
<feature type="compositionally biased region" description="Low complexity" evidence="2">
    <location>
        <begin position="423"/>
        <end position="433"/>
    </location>
</feature>
<evidence type="ECO:0000313" key="4">
    <source>
        <dbReference type="Proteomes" id="UP000800035"/>
    </source>
</evidence>
<feature type="compositionally biased region" description="Polar residues" evidence="2">
    <location>
        <begin position="298"/>
        <end position="316"/>
    </location>
</feature>
<keyword evidence="1" id="KW-0175">Coiled coil</keyword>
<evidence type="ECO:0000256" key="2">
    <source>
        <dbReference type="SAM" id="MobiDB-lite"/>
    </source>
</evidence>
<keyword evidence="4" id="KW-1185">Reference proteome</keyword>
<protein>
    <submittedName>
        <fullName evidence="3">Uncharacterized protein</fullName>
    </submittedName>
</protein>
<feature type="region of interest" description="Disordered" evidence="2">
    <location>
        <begin position="483"/>
        <end position="619"/>
    </location>
</feature>
<feature type="compositionally biased region" description="Low complexity" evidence="2">
    <location>
        <begin position="281"/>
        <end position="297"/>
    </location>
</feature>
<gene>
    <name evidence="3" type="ORF">CC80DRAFT_498816</name>
</gene>
<evidence type="ECO:0000313" key="3">
    <source>
        <dbReference type="EMBL" id="KAF1963683.1"/>
    </source>
</evidence>
<feature type="coiled-coil region" evidence="1">
    <location>
        <begin position="83"/>
        <end position="138"/>
    </location>
</feature>